<dbReference type="Pfam" id="PF02021">
    <property type="entry name" value="UPF0102"/>
    <property type="match status" value="1"/>
</dbReference>
<dbReference type="OrthoDB" id="9794876at2"/>
<keyword evidence="3" id="KW-0255">Endonuclease</keyword>
<dbReference type="InterPro" id="IPR003509">
    <property type="entry name" value="UPF0102_YraN-like"/>
</dbReference>
<dbReference type="NCBIfam" id="TIGR00252">
    <property type="entry name" value="YraN family protein"/>
    <property type="match status" value="1"/>
</dbReference>
<dbReference type="InterPro" id="IPR011335">
    <property type="entry name" value="Restrct_endonuc-II-like"/>
</dbReference>
<dbReference type="Proteomes" id="UP000018418">
    <property type="component" value="Unassembled WGS sequence"/>
</dbReference>
<dbReference type="PANTHER" id="PTHR34039">
    <property type="entry name" value="UPF0102 PROTEIN YRAN"/>
    <property type="match status" value="1"/>
</dbReference>
<dbReference type="SUPFAM" id="SSF52980">
    <property type="entry name" value="Restriction endonuclease-like"/>
    <property type="match status" value="1"/>
</dbReference>
<organism evidence="3 4">
    <name type="scientific">Acinetobacter brisouii CIP 110357</name>
    <dbReference type="NCBI Taxonomy" id="1341683"/>
    <lineage>
        <taxon>Bacteria</taxon>
        <taxon>Pseudomonadati</taxon>
        <taxon>Pseudomonadota</taxon>
        <taxon>Gammaproteobacteria</taxon>
        <taxon>Moraxellales</taxon>
        <taxon>Moraxellaceae</taxon>
        <taxon>Acinetobacter</taxon>
    </lineage>
</organism>
<dbReference type="HAMAP" id="MF_00048">
    <property type="entry name" value="UPF0102"/>
    <property type="match status" value="1"/>
</dbReference>
<dbReference type="PATRIC" id="fig|1341683.3.peg.692"/>
<dbReference type="AlphaFoldDB" id="V2VXR3"/>
<comment type="similarity">
    <text evidence="1 2">Belongs to the UPF0102 family.</text>
</comment>
<evidence type="ECO:0000313" key="4">
    <source>
        <dbReference type="Proteomes" id="UP000018418"/>
    </source>
</evidence>
<dbReference type="PANTHER" id="PTHR34039:SF1">
    <property type="entry name" value="UPF0102 PROTEIN YRAN"/>
    <property type="match status" value="1"/>
</dbReference>
<keyword evidence="3" id="KW-0540">Nuclease</keyword>
<dbReference type="CDD" id="cd20736">
    <property type="entry name" value="PoNe_Nuclease"/>
    <property type="match status" value="1"/>
</dbReference>
<keyword evidence="4" id="KW-1185">Reference proteome</keyword>
<dbReference type="GO" id="GO:0004519">
    <property type="term" value="F:endonuclease activity"/>
    <property type="evidence" value="ECO:0007669"/>
    <property type="project" value="UniProtKB-KW"/>
</dbReference>
<dbReference type="EMBL" id="AYEU01000003">
    <property type="protein sequence ID" value="ESK52544.1"/>
    <property type="molecule type" value="Genomic_DNA"/>
</dbReference>
<comment type="caution">
    <text evidence="3">The sequence shown here is derived from an EMBL/GenBank/DDBJ whole genome shotgun (WGS) entry which is preliminary data.</text>
</comment>
<dbReference type="GO" id="GO:0003676">
    <property type="term" value="F:nucleic acid binding"/>
    <property type="evidence" value="ECO:0007669"/>
    <property type="project" value="InterPro"/>
</dbReference>
<dbReference type="InterPro" id="IPR011856">
    <property type="entry name" value="tRNA_endonuc-like_dom_sf"/>
</dbReference>
<evidence type="ECO:0000256" key="1">
    <source>
        <dbReference type="ARBA" id="ARBA00006738"/>
    </source>
</evidence>
<proteinExistence type="inferred from homology"/>
<protein>
    <recommendedName>
        <fullName evidence="2">UPF0102 protein P255_00696</fullName>
    </recommendedName>
</protein>
<keyword evidence="3" id="KW-0378">Hydrolase</keyword>
<dbReference type="RefSeq" id="WP_004903618.1">
    <property type="nucleotide sequence ID" value="NZ_BBTI01000001.1"/>
</dbReference>
<sequence length="133" mass="15402">MKNSNAFGIWAEQLAQHYLQQQGFTLLAQCYCCRYGEIDLIMVNAEQLIFVEVKARASTTFGKASESISFNKQRKVIRTAEIFLLQHPAYQNFACRFDVICIQVQQQIAKMLQQDFSQLTYDLDWIEAAFTLD</sequence>
<dbReference type="Gene3D" id="3.40.1350.10">
    <property type="match status" value="1"/>
</dbReference>
<name>V2VXR3_9GAMM</name>
<evidence type="ECO:0000256" key="2">
    <source>
        <dbReference type="HAMAP-Rule" id="MF_00048"/>
    </source>
</evidence>
<dbReference type="HOGENOM" id="CLU_115353_1_1_6"/>
<accession>V2VXR3</accession>
<dbReference type="NCBIfam" id="NF009150">
    <property type="entry name" value="PRK12497.1-3"/>
    <property type="match status" value="1"/>
</dbReference>
<gene>
    <name evidence="3" type="ORF">P255_00696</name>
</gene>
<evidence type="ECO:0000313" key="3">
    <source>
        <dbReference type="EMBL" id="ESK52544.1"/>
    </source>
</evidence>
<reference evidence="3 4" key="1">
    <citation type="submission" date="2013-10" db="EMBL/GenBank/DDBJ databases">
        <title>The Genome Sequence of Acinetobacter brisouii CIP 110357.</title>
        <authorList>
            <consortium name="The Broad Institute Genomics Platform"/>
            <consortium name="The Broad Institute Genome Sequencing Center for Infectious Disease"/>
            <person name="Cerqueira G."/>
            <person name="Feldgarden M."/>
            <person name="Courvalin P."/>
            <person name="Grillot-Courvalin C."/>
            <person name="Clermont D."/>
            <person name="Rocha E."/>
            <person name="Yoon E.-J."/>
            <person name="Nemec A."/>
            <person name="Young S.K."/>
            <person name="Zeng Q."/>
            <person name="Gargeya S."/>
            <person name="Fitzgerald M."/>
            <person name="Abouelleil A."/>
            <person name="Alvarado L."/>
            <person name="Berlin A.M."/>
            <person name="Chapman S.B."/>
            <person name="Gainer-Dewar J."/>
            <person name="Goldberg J."/>
            <person name="Gnerre S."/>
            <person name="Griggs A."/>
            <person name="Gujja S."/>
            <person name="Hansen M."/>
            <person name="Howarth C."/>
            <person name="Imamovic A."/>
            <person name="Ireland A."/>
            <person name="Larimer J."/>
            <person name="McCowan C."/>
            <person name="Murphy C."/>
            <person name="Pearson M."/>
            <person name="Poon T.W."/>
            <person name="Priest M."/>
            <person name="Roberts A."/>
            <person name="Saif S."/>
            <person name="Shea T."/>
            <person name="Sykes S."/>
            <person name="Wortman J."/>
            <person name="Nusbaum C."/>
            <person name="Birren B."/>
        </authorList>
    </citation>
    <scope>NUCLEOTIDE SEQUENCE [LARGE SCALE GENOMIC DNA]</scope>
    <source>
        <strain evidence="3 4">CIP 110357</strain>
    </source>
</reference>
<dbReference type="STRING" id="396323.VH98_12500"/>